<dbReference type="HOGENOM" id="CLU_1954765_0_0_2"/>
<keyword evidence="1" id="KW-0472">Membrane</keyword>
<dbReference type="OrthoDB" id="101216at2157"/>
<gene>
    <name evidence="2" type="ORF">BD01_1791</name>
</gene>
<protein>
    <submittedName>
        <fullName evidence="2">Uncharacterized protein</fullName>
    </submittedName>
</protein>
<keyword evidence="1" id="KW-1133">Transmembrane helix</keyword>
<keyword evidence="3" id="KW-1185">Reference proteome</keyword>
<dbReference type="AlphaFoldDB" id="W8PMY0"/>
<dbReference type="KEGG" id="tnu:BD01_1791"/>
<dbReference type="GeneID" id="24957814"/>
<proteinExistence type="predicted"/>
<evidence type="ECO:0000313" key="2">
    <source>
        <dbReference type="EMBL" id="AHL23394.1"/>
    </source>
</evidence>
<keyword evidence="1" id="KW-0812">Transmembrane</keyword>
<dbReference type="EMBL" id="CP007264">
    <property type="protein sequence ID" value="AHL23394.1"/>
    <property type="molecule type" value="Genomic_DNA"/>
</dbReference>
<evidence type="ECO:0000256" key="1">
    <source>
        <dbReference type="SAM" id="Phobius"/>
    </source>
</evidence>
<name>W8PMY0_9EURY</name>
<organism evidence="2 3">
    <name type="scientific">Thermococcus nautili</name>
    <dbReference type="NCBI Taxonomy" id="195522"/>
    <lineage>
        <taxon>Archaea</taxon>
        <taxon>Methanobacteriati</taxon>
        <taxon>Methanobacteriota</taxon>
        <taxon>Thermococci</taxon>
        <taxon>Thermococcales</taxon>
        <taxon>Thermococcaceae</taxon>
        <taxon>Thermococcus</taxon>
    </lineage>
</organism>
<evidence type="ECO:0000313" key="3">
    <source>
        <dbReference type="Proteomes" id="UP000019434"/>
    </source>
</evidence>
<accession>W8PMY0</accession>
<dbReference type="RefSeq" id="WP_042692039.1">
    <property type="nucleotide sequence ID" value="NZ_CP007264.1"/>
</dbReference>
<reference evidence="2 3" key="1">
    <citation type="submission" date="2014-02" db="EMBL/GenBank/DDBJ databases">
        <title>Genome Sequence of an Hyperthermophilic Archaeon, Thermococcus nautili 30-1, producing viral vesicles.</title>
        <authorList>
            <person name="Oberto J."/>
            <person name="Gaudin M."/>
            <person name="Cossu M."/>
            <person name="Gorlas A."/>
            <person name="Slesarev A."/>
            <person name="Marguet E."/>
            <person name="Forterre P."/>
        </authorList>
    </citation>
    <scope>NUCLEOTIDE SEQUENCE [LARGE SCALE GENOMIC DNA]</scope>
    <source>
        <strain evidence="2 3">30-1</strain>
    </source>
</reference>
<dbReference type="Proteomes" id="UP000019434">
    <property type="component" value="Chromosome"/>
</dbReference>
<dbReference type="STRING" id="195522.BD01_1791"/>
<dbReference type="eggNOG" id="arCOG07134">
    <property type="taxonomic scope" value="Archaea"/>
</dbReference>
<sequence length="127" mass="15000">MKVRSLVFGLAVLMVTLAGVVYYSFNYYNFNYQWKTNLEDYREYRLIGNSTLNGYVKADGEVSVYILTKEDFKRLKKGELFSYYRAWEHVKAVELNDVRIPDGDYLLVIKNEENGMQWISVKLVDKK</sequence>
<feature type="transmembrane region" description="Helical" evidence="1">
    <location>
        <begin position="6"/>
        <end position="25"/>
    </location>
</feature>